<feature type="domain" description="Sulfatase-modifying factor enzyme-like" evidence="1">
    <location>
        <begin position="19"/>
        <end position="227"/>
    </location>
</feature>
<dbReference type="EMBL" id="JAANXD010000059">
    <property type="protein sequence ID" value="MBS1258385.1"/>
    <property type="molecule type" value="Genomic_DNA"/>
</dbReference>
<reference evidence="2" key="1">
    <citation type="journal article" date="2021" name="ISME J.">
        <title>Fine-scale metabolic discontinuity in a stratified prokaryote microbiome of a Red Sea deep halocline.</title>
        <authorList>
            <person name="Michoud G."/>
            <person name="Ngugi D.K."/>
            <person name="Barozzi A."/>
            <person name="Merlino G."/>
            <person name="Calleja M.L."/>
            <person name="Delgado-Huertas A."/>
            <person name="Moran X.A.G."/>
            <person name="Daffonchio D."/>
        </authorList>
    </citation>
    <scope>NUCLEOTIDE SEQUENCE</scope>
    <source>
        <strain evidence="2">SuakinDeep_MAG55_1</strain>
    </source>
</reference>
<dbReference type="InterPro" id="IPR016187">
    <property type="entry name" value="CTDL_fold"/>
</dbReference>
<feature type="domain" description="Sulfatase-modifying factor enzyme-like" evidence="1">
    <location>
        <begin position="263"/>
        <end position="302"/>
    </location>
</feature>
<comment type="caution">
    <text evidence="2">The sequence shown here is derived from an EMBL/GenBank/DDBJ whole genome shotgun (WGS) entry which is preliminary data.</text>
</comment>
<name>A0A941W5I9_9BACT</name>
<dbReference type="Gene3D" id="3.90.1580.10">
    <property type="entry name" value="paralog of FGE (formylglycine-generating enzyme)"/>
    <property type="match status" value="1"/>
</dbReference>
<dbReference type="AlphaFoldDB" id="A0A941W5I9"/>
<sequence>MISFEDMVIKSDMKQNPPEDMVLIPEGPFLMGSTEEDIKKLLELDKNVEASRFDVEVPQREVYMSAYLIDKSPITNAEYKKFIESGGYKQRDFWSDAGWDYVQQVKPLDSDGVHSAMDSEDDCPVVNVSWYEAEAFAKYAGKRLPTEAEWEKAARGTDGRIYPWGNEFDKAKLNCAESKIEKPTPVTKFPDGISGYGCFDMAGNVWEWTADWFDSQYYSSAPDRDPQGPVKAEDKPFFGRPEDVGTSIYELEPAAAGSSTLSDCKVLRGGSWNGGGVIHIRCANRDYDEPDYKNDTIGFRCAGSLI</sequence>
<evidence type="ECO:0000259" key="1">
    <source>
        <dbReference type="Pfam" id="PF03781"/>
    </source>
</evidence>
<dbReference type="SUPFAM" id="SSF56436">
    <property type="entry name" value="C-type lectin-like"/>
    <property type="match status" value="1"/>
</dbReference>
<protein>
    <submittedName>
        <fullName evidence="2">Formylglycine-generating enzyme</fullName>
    </submittedName>
</protein>
<dbReference type="InterPro" id="IPR051043">
    <property type="entry name" value="Sulfatase_Mod_Factor_Kinase"/>
</dbReference>
<dbReference type="PANTHER" id="PTHR23150:SF19">
    <property type="entry name" value="FORMYLGLYCINE-GENERATING ENZYME"/>
    <property type="match status" value="1"/>
</dbReference>
<dbReference type="InterPro" id="IPR042095">
    <property type="entry name" value="SUMF_sf"/>
</dbReference>
<dbReference type="Pfam" id="PF03781">
    <property type="entry name" value="FGE-sulfatase"/>
    <property type="match status" value="2"/>
</dbReference>
<evidence type="ECO:0000313" key="3">
    <source>
        <dbReference type="Proteomes" id="UP000722750"/>
    </source>
</evidence>
<organism evidence="2 3">
    <name type="scientific">Candidatus Scalindua arabica</name>
    <dbReference type="NCBI Taxonomy" id="1127984"/>
    <lineage>
        <taxon>Bacteria</taxon>
        <taxon>Pseudomonadati</taxon>
        <taxon>Planctomycetota</taxon>
        <taxon>Candidatus Brocadiia</taxon>
        <taxon>Candidatus Brocadiales</taxon>
        <taxon>Candidatus Scalinduaceae</taxon>
        <taxon>Candidatus Scalindua</taxon>
    </lineage>
</organism>
<proteinExistence type="predicted"/>
<evidence type="ECO:0000313" key="2">
    <source>
        <dbReference type="EMBL" id="MBS1258385.1"/>
    </source>
</evidence>
<dbReference type="GO" id="GO:0120147">
    <property type="term" value="F:formylglycine-generating oxidase activity"/>
    <property type="evidence" value="ECO:0007669"/>
    <property type="project" value="TreeGrafter"/>
</dbReference>
<gene>
    <name evidence="2" type="ORF">MAG551_01444</name>
</gene>
<accession>A0A941W5I9</accession>
<dbReference type="InterPro" id="IPR005532">
    <property type="entry name" value="SUMF_dom"/>
</dbReference>
<dbReference type="PANTHER" id="PTHR23150">
    <property type="entry name" value="SULFATASE MODIFYING FACTOR 1, 2"/>
    <property type="match status" value="1"/>
</dbReference>
<dbReference type="Proteomes" id="UP000722750">
    <property type="component" value="Unassembled WGS sequence"/>
</dbReference>